<keyword evidence="4 6" id="KW-0472">Membrane</keyword>
<keyword evidence="8" id="KW-1185">Reference proteome</keyword>
<feature type="transmembrane region" description="Helical" evidence="6">
    <location>
        <begin position="97"/>
        <end position="118"/>
    </location>
</feature>
<dbReference type="PANTHER" id="PTHR20855:SF3">
    <property type="entry name" value="LD03007P"/>
    <property type="match status" value="1"/>
</dbReference>
<feature type="transmembrane region" description="Helical" evidence="6">
    <location>
        <begin position="218"/>
        <end position="238"/>
    </location>
</feature>
<name>A0ABY1VMK6_9ACTO</name>
<evidence type="ECO:0000256" key="4">
    <source>
        <dbReference type="ARBA" id="ARBA00023136"/>
    </source>
</evidence>
<feature type="transmembrane region" description="Helical" evidence="6">
    <location>
        <begin position="244"/>
        <end position="264"/>
    </location>
</feature>
<organism evidence="7 8">
    <name type="scientific">Actinomyces bovis</name>
    <dbReference type="NCBI Taxonomy" id="1658"/>
    <lineage>
        <taxon>Bacteria</taxon>
        <taxon>Bacillati</taxon>
        <taxon>Actinomycetota</taxon>
        <taxon>Actinomycetes</taxon>
        <taxon>Actinomycetales</taxon>
        <taxon>Actinomycetaceae</taxon>
        <taxon>Actinomyces</taxon>
    </lineage>
</organism>
<comment type="caution">
    <text evidence="7">The sequence shown here is derived from an EMBL/GenBank/DDBJ whole genome shotgun (WGS) entry which is preliminary data.</text>
</comment>
<accession>A0ABY1VMK6</accession>
<dbReference type="Pfam" id="PF03006">
    <property type="entry name" value="HlyIII"/>
    <property type="match status" value="1"/>
</dbReference>
<evidence type="ECO:0000256" key="6">
    <source>
        <dbReference type="SAM" id="Phobius"/>
    </source>
</evidence>
<keyword evidence="3 6" id="KW-1133">Transmembrane helix</keyword>
<evidence type="ECO:0000256" key="1">
    <source>
        <dbReference type="ARBA" id="ARBA00004141"/>
    </source>
</evidence>
<feature type="transmembrane region" description="Helical" evidence="6">
    <location>
        <begin position="124"/>
        <end position="146"/>
    </location>
</feature>
<reference evidence="7 8" key="1">
    <citation type="submission" date="2018-06" db="EMBL/GenBank/DDBJ databases">
        <authorList>
            <consortium name="Pathogen Informatics"/>
            <person name="Doyle S."/>
        </authorList>
    </citation>
    <scope>NUCLEOTIDE SEQUENCE [LARGE SCALE GENOMIC DNA]</scope>
    <source>
        <strain evidence="7 8">NCTC11535</strain>
    </source>
</reference>
<feature type="region of interest" description="Disordered" evidence="5">
    <location>
        <begin position="1"/>
        <end position="24"/>
    </location>
</feature>
<keyword evidence="2 6" id="KW-0812">Transmembrane</keyword>
<dbReference type="EMBL" id="UAPQ01000006">
    <property type="protein sequence ID" value="SPT53169.1"/>
    <property type="molecule type" value="Genomic_DNA"/>
</dbReference>
<proteinExistence type="predicted"/>
<gene>
    <name evidence="7" type="primary">yqfA</name>
    <name evidence="7" type="ORF">NCTC11535_00829</name>
</gene>
<comment type="subcellular location">
    <subcellularLocation>
        <location evidence="1">Membrane</location>
        <topology evidence="1">Multi-pass membrane protein</topology>
    </subcellularLocation>
</comment>
<evidence type="ECO:0000313" key="8">
    <source>
        <dbReference type="Proteomes" id="UP000250006"/>
    </source>
</evidence>
<protein>
    <submittedName>
        <fullName evidence="7">Hemolysin</fullName>
    </submittedName>
</protein>
<dbReference type="InterPro" id="IPR004254">
    <property type="entry name" value="AdipoR/HlyIII-related"/>
</dbReference>
<sequence>MRVAREDSRGNGGPKRTVTERTANTELGYWRHHPTYGSVTYATVGYALRPRRRLGAQTQELQRSTMTVRTLFSGNPPDFLKTPPKPPGFTRPKLRGWIHTITAPLAIAAGIALTILAYHQRGSLLAWACAIYLSCSALLFVNSGVYHLCKGRTPKRFTDVLQHIDHANIYLLIGGTYTPLAVALLSPLWATILLVVVWAGAIVGIAARFIWPRTPRWLGAVIYVALGWVALAFLPQFWIAGGPAIVLLLVAGGVLYTVGAVVFARQMPDPNPLVFGFHEIFHAFTVVAWACHCLACYLAVLS</sequence>
<feature type="transmembrane region" description="Helical" evidence="6">
    <location>
        <begin position="167"/>
        <end position="186"/>
    </location>
</feature>
<evidence type="ECO:0000256" key="2">
    <source>
        <dbReference type="ARBA" id="ARBA00022692"/>
    </source>
</evidence>
<dbReference type="Proteomes" id="UP000250006">
    <property type="component" value="Unassembled WGS sequence"/>
</dbReference>
<evidence type="ECO:0000256" key="5">
    <source>
        <dbReference type="SAM" id="MobiDB-lite"/>
    </source>
</evidence>
<dbReference type="PANTHER" id="PTHR20855">
    <property type="entry name" value="ADIPOR/PROGESTIN RECEPTOR-RELATED"/>
    <property type="match status" value="1"/>
</dbReference>
<feature type="transmembrane region" description="Helical" evidence="6">
    <location>
        <begin position="192"/>
        <end position="211"/>
    </location>
</feature>
<evidence type="ECO:0000256" key="3">
    <source>
        <dbReference type="ARBA" id="ARBA00022989"/>
    </source>
</evidence>
<evidence type="ECO:0000313" key="7">
    <source>
        <dbReference type="EMBL" id="SPT53169.1"/>
    </source>
</evidence>
<feature type="transmembrane region" description="Helical" evidence="6">
    <location>
        <begin position="276"/>
        <end position="300"/>
    </location>
</feature>